<proteinExistence type="predicted"/>
<dbReference type="AlphaFoldDB" id="A0A3M0MWB5"/>
<dbReference type="InterPro" id="IPR003673">
    <property type="entry name" value="CoA-Trfase_fam_III"/>
</dbReference>
<dbReference type="InterPro" id="IPR023606">
    <property type="entry name" value="CoA-Trfase_III_dom_1_sf"/>
</dbReference>
<evidence type="ECO:0000313" key="3">
    <source>
        <dbReference type="Proteomes" id="UP000273516"/>
    </source>
</evidence>
<dbReference type="EMBL" id="QOKZ01000003">
    <property type="protein sequence ID" value="RMC35617.1"/>
    <property type="molecule type" value="Genomic_DNA"/>
</dbReference>
<protein>
    <submittedName>
        <fullName evidence="2">CoA transferase</fullName>
    </submittedName>
</protein>
<evidence type="ECO:0000313" key="2">
    <source>
        <dbReference type="EMBL" id="RMC35617.1"/>
    </source>
</evidence>
<dbReference type="GO" id="GO:0016740">
    <property type="term" value="F:transferase activity"/>
    <property type="evidence" value="ECO:0007669"/>
    <property type="project" value="UniProtKB-KW"/>
</dbReference>
<reference evidence="2 3" key="1">
    <citation type="submission" date="2018-07" db="EMBL/GenBank/DDBJ databases">
        <authorList>
            <person name="Zhang Y."/>
            <person name="Wang L."/>
            <person name="Ma S."/>
        </authorList>
    </citation>
    <scope>NUCLEOTIDE SEQUENCE [LARGE SCALE GENOMIC DNA]</scope>
    <source>
        <strain evidence="2 3">4-2</strain>
    </source>
</reference>
<dbReference type="RefSeq" id="WP_122112239.1">
    <property type="nucleotide sequence ID" value="NZ_QOKZ01000003.1"/>
</dbReference>
<comment type="caution">
    <text evidence="2">The sequence shown here is derived from an EMBL/GenBank/DDBJ whole genome shotgun (WGS) entry which is preliminary data.</text>
</comment>
<sequence length="395" mass="41412">MSMDNRGPLTGLRIVEMEGIGPPPFAAMLLADMGAEVIRIMRPAPSGLGIERPAEFDLPARGRRSVAMDLKNPEAVECVLDLIARADGLIEGFRPGVMERLGLGPGPCLQRNPHLVYGRMTGWGQTGPLAERAGHDVNYLALTGLLEMIGREGQPPTIPLNLLADYAGGSLMLVIGMLAALLHARTTGQGQVIDAAMVDGAALLGTAMTGLRASGIHKGARGTNILDGGLPEYSVYECADGRYLSVGALEPKFRKILLDGLGLDEADAPLDGSSESRAKARAAIAERIRQHDRDEWVARFEGLDACVAPVLSMEEAPHHPHNVARGNHVEIGGIVQPGPAPRFSATPVPVPSPPEQPGAGGAAVLADWGLPADRIEALVKSGAVNAGATEEDPGR</sequence>
<dbReference type="InterPro" id="IPR044855">
    <property type="entry name" value="CoA-Trfase_III_dom3_sf"/>
</dbReference>
<gene>
    <name evidence="2" type="ORF">C9E81_10380</name>
</gene>
<keyword evidence="2" id="KW-0808">Transferase</keyword>
<evidence type="ECO:0000256" key="1">
    <source>
        <dbReference type="SAM" id="MobiDB-lite"/>
    </source>
</evidence>
<dbReference type="SUPFAM" id="SSF89796">
    <property type="entry name" value="CoA-transferase family III (CaiB/BaiF)"/>
    <property type="match status" value="1"/>
</dbReference>
<dbReference type="PANTHER" id="PTHR48228">
    <property type="entry name" value="SUCCINYL-COA--D-CITRAMALATE COA-TRANSFERASE"/>
    <property type="match status" value="1"/>
</dbReference>
<organism evidence="2 3">
    <name type="scientific">Paracoccus alkanivorans</name>
    <dbReference type="NCBI Taxonomy" id="2116655"/>
    <lineage>
        <taxon>Bacteria</taxon>
        <taxon>Pseudomonadati</taxon>
        <taxon>Pseudomonadota</taxon>
        <taxon>Alphaproteobacteria</taxon>
        <taxon>Rhodobacterales</taxon>
        <taxon>Paracoccaceae</taxon>
        <taxon>Paracoccus</taxon>
    </lineage>
</organism>
<dbReference type="Proteomes" id="UP000273516">
    <property type="component" value="Unassembled WGS sequence"/>
</dbReference>
<dbReference type="InterPro" id="IPR050509">
    <property type="entry name" value="CoA-transferase_III"/>
</dbReference>
<feature type="region of interest" description="Disordered" evidence="1">
    <location>
        <begin position="339"/>
        <end position="363"/>
    </location>
</feature>
<dbReference type="OrthoDB" id="7208981at2"/>
<dbReference type="PANTHER" id="PTHR48228:SF5">
    <property type="entry name" value="ALPHA-METHYLACYL-COA RACEMASE"/>
    <property type="match status" value="1"/>
</dbReference>
<keyword evidence="3" id="KW-1185">Reference proteome</keyword>
<dbReference type="Gene3D" id="3.30.1540.10">
    <property type="entry name" value="formyl-coa transferase, domain 3"/>
    <property type="match status" value="1"/>
</dbReference>
<name>A0A3M0MWB5_9RHOB</name>
<dbReference type="Gene3D" id="3.40.50.10540">
    <property type="entry name" value="Crotonobetainyl-coa:carnitine coa-transferase, domain 1"/>
    <property type="match status" value="1"/>
</dbReference>
<dbReference type="Pfam" id="PF02515">
    <property type="entry name" value="CoA_transf_3"/>
    <property type="match status" value="1"/>
</dbReference>
<accession>A0A3M0MWB5</accession>